<comment type="caution">
    <text evidence="8">The sequence shown here is derived from an EMBL/GenBank/DDBJ whole genome shotgun (WGS) entry which is preliminary data.</text>
</comment>
<dbReference type="NCBIfam" id="NF006514">
    <property type="entry name" value="PRK08960.1"/>
    <property type="match status" value="1"/>
</dbReference>
<dbReference type="AlphaFoldDB" id="A0A2N6D012"/>
<evidence type="ECO:0000256" key="4">
    <source>
        <dbReference type="ARBA" id="ARBA00022679"/>
    </source>
</evidence>
<keyword evidence="4 6" id="KW-0808">Transferase</keyword>
<proteinExistence type="inferred from homology"/>
<dbReference type="CDD" id="cd00609">
    <property type="entry name" value="AAT_like"/>
    <property type="match status" value="1"/>
</dbReference>
<evidence type="ECO:0000256" key="6">
    <source>
        <dbReference type="RuleBase" id="RU000481"/>
    </source>
</evidence>
<evidence type="ECO:0000313" key="8">
    <source>
        <dbReference type="EMBL" id="PLX63004.1"/>
    </source>
</evidence>
<keyword evidence="5" id="KW-0663">Pyridoxal phosphate</keyword>
<name>A0A2N6D012_9GAMM</name>
<sequence length="379" mass="42202">MASIRPFYVMELLARARELENSGRSIIHMEVGEPDFETPRPIIEAGMRALDEGYTHYTPAAGIPELRAAIAADYRNRYGVHLDPARILVTPGSSGALQLVMSIVVNPGEAVMMADPCYPCNRHFVRLVSGEPVTVPVGPESGYQLTAEIIEREWTDNMRAVMVASPSNPTGTLIKREELNRIYRVVKERGGILIVDEIYQGLVYGADPFTALEITDDLFIINSFSKYYGMTGWRLGWMIAPERHVSAADRLAQNIFLSAPTPAQYAALAAFGDETQRIVEQRCGAFQARRDYLLPALRQLGFDIPVEPEGAFYLYANCKKITEDSFAFAHELLESEGVATTPGKDFGDNLPEQHVRFAYTTSMEKLAEGVARIARFIDR</sequence>
<dbReference type="GO" id="GO:0030170">
    <property type="term" value="F:pyridoxal phosphate binding"/>
    <property type="evidence" value="ECO:0007669"/>
    <property type="project" value="InterPro"/>
</dbReference>
<dbReference type="Gene3D" id="3.40.640.10">
    <property type="entry name" value="Type I PLP-dependent aspartate aminotransferase-like (Major domain)"/>
    <property type="match status" value="1"/>
</dbReference>
<dbReference type="STRING" id="1111735.GCA_000428045_02877"/>
<evidence type="ECO:0000256" key="3">
    <source>
        <dbReference type="ARBA" id="ARBA00022576"/>
    </source>
</evidence>
<dbReference type="GO" id="GO:0008483">
    <property type="term" value="F:transaminase activity"/>
    <property type="evidence" value="ECO:0007669"/>
    <property type="project" value="UniProtKB-KW"/>
</dbReference>
<dbReference type="PROSITE" id="PS00105">
    <property type="entry name" value="AA_TRANSFER_CLASS_1"/>
    <property type="match status" value="1"/>
</dbReference>
<dbReference type="InterPro" id="IPR004838">
    <property type="entry name" value="NHTrfase_class1_PyrdxlP-BS"/>
</dbReference>
<evidence type="ECO:0000313" key="9">
    <source>
        <dbReference type="Proteomes" id="UP000235015"/>
    </source>
</evidence>
<dbReference type="NCBIfam" id="NF005601">
    <property type="entry name" value="PRK07337.1"/>
    <property type="match status" value="1"/>
</dbReference>
<dbReference type="EC" id="2.6.1.-" evidence="6"/>
<dbReference type="EMBL" id="PKUN01000002">
    <property type="protein sequence ID" value="PLX63004.1"/>
    <property type="molecule type" value="Genomic_DNA"/>
</dbReference>
<dbReference type="InterPro" id="IPR015421">
    <property type="entry name" value="PyrdxlP-dep_Trfase_major"/>
</dbReference>
<protein>
    <recommendedName>
        <fullName evidence="6">Aminotransferase</fullName>
        <ecNumber evidence="6">2.6.1.-</ecNumber>
    </recommendedName>
</protein>
<dbReference type="InterPro" id="IPR050596">
    <property type="entry name" value="AspAT/PAT-like"/>
</dbReference>
<dbReference type="GO" id="GO:0006520">
    <property type="term" value="P:amino acid metabolic process"/>
    <property type="evidence" value="ECO:0007669"/>
    <property type="project" value="InterPro"/>
</dbReference>
<evidence type="ECO:0000256" key="5">
    <source>
        <dbReference type="ARBA" id="ARBA00022898"/>
    </source>
</evidence>
<evidence type="ECO:0000256" key="1">
    <source>
        <dbReference type="ARBA" id="ARBA00001933"/>
    </source>
</evidence>
<dbReference type="Proteomes" id="UP000235015">
    <property type="component" value="Unassembled WGS sequence"/>
</dbReference>
<gene>
    <name evidence="8" type="ORF">C0630_02235</name>
</gene>
<evidence type="ECO:0000256" key="2">
    <source>
        <dbReference type="ARBA" id="ARBA00007441"/>
    </source>
</evidence>
<dbReference type="SUPFAM" id="SSF53383">
    <property type="entry name" value="PLP-dependent transferases"/>
    <property type="match status" value="1"/>
</dbReference>
<dbReference type="PANTHER" id="PTHR46383:SF2">
    <property type="entry name" value="AMINOTRANSFERASE"/>
    <property type="match status" value="1"/>
</dbReference>
<keyword evidence="3 6" id="KW-0032">Aminotransferase</keyword>
<reference evidence="8 9" key="1">
    <citation type="submission" date="2017-11" db="EMBL/GenBank/DDBJ databases">
        <title>Genome-resolved metagenomics identifies genetic mobility, metabolic interactions, and unexpected diversity in perchlorate-reducing communities.</title>
        <authorList>
            <person name="Barnum T.P."/>
            <person name="Figueroa I.A."/>
            <person name="Carlstrom C.I."/>
            <person name="Lucas L.N."/>
            <person name="Engelbrektson A.L."/>
            <person name="Coates J.D."/>
        </authorList>
    </citation>
    <scope>NUCLEOTIDE SEQUENCE [LARGE SCALE GENOMIC DNA]</scope>
    <source>
        <strain evidence="8">BM301</strain>
    </source>
</reference>
<feature type="domain" description="Aminotransferase class I/classII large" evidence="7">
    <location>
        <begin position="26"/>
        <end position="373"/>
    </location>
</feature>
<evidence type="ECO:0000259" key="7">
    <source>
        <dbReference type="Pfam" id="PF00155"/>
    </source>
</evidence>
<accession>A0A2N6D012</accession>
<dbReference type="InterPro" id="IPR004839">
    <property type="entry name" value="Aminotransferase_I/II_large"/>
</dbReference>
<dbReference type="PANTHER" id="PTHR46383">
    <property type="entry name" value="ASPARTATE AMINOTRANSFERASE"/>
    <property type="match status" value="1"/>
</dbReference>
<dbReference type="InterPro" id="IPR015424">
    <property type="entry name" value="PyrdxlP-dep_Trfase"/>
</dbReference>
<comment type="cofactor">
    <cofactor evidence="1 6">
        <name>pyridoxal 5'-phosphate</name>
        <dbReference type="ChEBI" id="CHEBI:597326"/>
    </cofactor>
</comment>
<dbReference type="PRINTS" id="PR00753">
    <property type="entry name" value="ACCSYNTHASE"/>
</dbReference>
<organism evidence="8 9">
    <name type="scientific">Sedimenticola selenatireducens</name>
    <dbReference type="NCBI Taxonomy" id="191960"/>
    <lineage>
        <taxon>Bacteria</taxon>
        <taxon>Pseudomonadati</taxon>
        <taxon>Pseudomonadota</taxon>
        <taxon>Gammaproteobacteria</taxon>
        <taxon>Chromatiales</taxon>
        <taxon>Sedimenticolaceae</taxon>
        <taxon>Sedimenticola</taxon>
    </lineage>
</organism>
<comment type="similarity">
    <text evidence="2 6">Belongs to the class-I pyridoxal-phosphate-dependent aminotransferase family.</text>
</comment>
<dbReference type="Pfam" id="PF00155">
    <property type="entry name" value="Aminotran_1_2"/>
    <property type="match status" value="1"/>
</dbReference>